<feature type="transmembrane region" description="Helical" evidence="2">
    <location>
        <begin position="29"/>
        <end position="47"/>
    </location>
</feature>
<dbReference type="GO" id="GO:0061630">
    <property type="term" value="F:ubiquitin protein ligase activity"/>
    <property type="evidence" value="ECO:0007669"/>
    <property type="project" value="TreeGrafter"/>
</dbReference>
<dbReference type="InterPro" id="IPR001258">
    <property type="entry name" value="NHL_repeat"/>
</dbReference>
<keyword evidence="1" id="KW-0677">Repeat</keyword>
<organism evidence="3 4">
    <name type="scientific">Candidatus Iainarchaeum sp</name>
    <dbReference type="NCBI Taxonomy" id="3101447"/>
    <lineage>
        <taxon>Archaea</taxon>
        <taxon>Candidatus Iainarchaeota</taxon>
        <taxon>Candidatus Iainarchaeia</taxon>
        <taxon>Candidatus Iainarchaeales</taxon>
        <taxon>Candidatus Iainarchaeaceae</taxon>
        <taxon>Candidatus Iainarchaeum</taxon>
    </lineage>
</organism>
<dbReference type="Proteomes" id="UP000809243">
    <property type="component" value="Unassembled WGS sequence"/>
</dbReference>
<dbReference type="SUPFAM" id="SSF63829">
    <property type="entry name" value="Calcium-dependent phosphotriesterase"/>
    <property type="match status" value="1"/>
</dbReference>
<evidence type="ECO:0000256" key="2">
    <source>
        <dbReference type="SAM" id="Phobius"/>
    </source>
</evidence>
<dbReference type="PANTHER" id="PTHR24104">
    <property type="entry name" value="E3 UBIQUITIN-PROTEIN LIGASE NHLRC1-RELATED"/>
    <property type="match status" value="1"/>
</dbReference>
<sequence length="654" mass="69918">MVERQELVSGIASAVEQAKFQEKHKKKRLLPVLAIAIIALIAAFFLIQQGPIFPPPLGSCENGIQDAAEEGVDCGGMCFRQCLSPEQAASETFAKPFSMADVAVGPKGRIYIADKARNRLMIYDNSLNYLRNIGEQNFESGGTGDYLFDSPLSVAVAADGKIFVSQRFPENVKVYDGKVQFLENIEPDAEAYGHLVSVASAPDGRLAVVESNKKAVFVVGADKQVRQLSLGLGNPVAVDFGPDGRLFVVDDSAHKVKIFDSELRDAGEIGSGKGNTNTALNYPTDVAIDPAGNIVVADKGNGRVQIFSPQGNYVSSLPIEQGLLPEKLDIGSTGMIVVAFTANNRLAIYSPSLVLESELLGSSFSGLSYAQFKPRCIAVAPDGRVFASEQQSSRVVVLDSEFNFLAKLGEGTGTGNYQFNEPMYLAADSEGNLYVSDSLNNRVQVFDSSLKHVATLGGSKGPGTNQLNGPMGVAVDSTGRIFVVDRGNQRVQIFGPSFEYLGSLLASAGLSFDEITIIAVDEADNIYLGKYSDSPDVKFFVYNSLLEYEGSIDLSGQFNETTGISAMGGRIVFTAGESYKVGLIDSGTGQVIKSAGKQGTGNAEFGWLTDAAFLPDGRILVADFENQRLQLFDSQLRFIRVVDGGADSLVETSS</sequence>
<evidence type="ECO:0000313" key="3">
    <source>
        <dbReference type="EMBL" id="MBN2067365.1"/>
    </source>
</evidence>
<proteinExistence type="predicted"/>
<comment type="caution">
    <text evidence="3">The sequence shown here is derived from an EMBL/GenBank/DDBJ whole genome shotgun (WGS) entry which is preliminary data.</text>
</comment>
<evidence type="ECO:0000256" key="1">
    <source>
        <dbReference type="ARBA" id="ARBA00022737"/>
    </source>
</evidence>
<name>A0A938YWZ3_9ARCH</name>
<protein>
    <submittedName>
        <fullName evidence="3">SMP-30/gluconolactonase/LRE family protein</fullName>
    </submittedName>
</protein>
<dbReference type="Pfam" id="PF01436">
    <property type="entry name" value="NHL"/>
    <property type="match status" value="4"/>
</dbReference>
<dbReference type="InterPro" id="IPR050952">
    <property type="entry name" value="TRIM-NHL_E3_ligases"/>
</dbReference>
<keyword evidence="2" id="KW-0472">Membrane</keyword>
<dbReference type="GO" id="GO:0000209">
    <property type="term" value="P:protein polyubiquitination"/>
    <property type="evidence" value="ECO:0007669"/>
    <property type="project" value="TreeGrafter"/>
</dbReference>
<dbReference type="PANTHER" id="PTHR24104:SF25">
    <property type="entry name" value="PROTEIN LIN-41"/>
    <property type="match status" value="1"/>
</dbReference>
<dbReference type="PROSITE" id="PS51125">
    <property type="entry name" value="NHL"/>
    <property type="match status" value="4"/>
</dbReference>
<dbReference type="AlphaFoldDB" id="A0A938YWZ3"/>
<dbReference type="SUPFAM" id="SSF101898">
    <property type="entry name" value="NHL repeat"/>
    <property type="match status" value="2"/>
</dbReference>
<keyword evidence="2" id="KW-0812">Transmembrane</keyword>
<evidence type="ECO:0000313" key="4">
    <source>
        <dbReference type="Proteomes" id="UP000809243"/>
    </source>
</evidence>
<keyword evidence="2" id="KW-1133">Transmembrane helix</keyword>
<dbReference type="GO" id="GO:0043161">
    <property type="term" value="P:proteasome-mediated ubiquitin-dependent protein catabolic process"/>
    <property type="evidence" value="ECO:0007669"/>
    <property type="project" value="TreeGrafter"/>
</dbReference>
<dbReference type="EMBL" id="JAFGDB010000044">
    <property type="protein sequence ID" value="MBN2067365.1"/>
    <property type="molecule type" value="Genomic_DNA"/>
</dbReference>
<accession>A0A938YWZ3</accession>
<gene>
    <name evidence="3" type="ORF">JW744_02765</name>
</gene>
<dbReference type="CDD" id="cd05819">
    <property type="entry name" value="NHL"/>
    <property type="match status" value="2"/>
</dbReference>
<dbReference type="Gene3D" id="2.120.10.30">
    <property type="entry name" value="TolB, C-terminal domain"/>
    <property type="match status" value="3"/>
</dbReference>
<dbReference type="InterPro" id="IPR011042">
    <property type="entry name" value="6-blade_b-propeller_TolB-like"/>
</dbReference>
<reference evidence="3" key="1">
    <citation type="submission" date="2021-01" db="EMBL/GenBank/DDBJ databases">
        <title>Active Sulfur Cycling in an Early Earth Analoge.</title>
        <authorList>
            <person name="Hahn C.R."/>
            <person name="Youssef N.H."/>
            <person name="Elshahed M."/>
        </authorList>
    </citation>
    <scope>NUCLEOTIDE SEQUENCE</scope>
    <source>
        <strain evidence="3">Zod_Metabat.1151</strain>
    </source>
</reference>